<dbReference type="EMBL" id="BKCJ011875044">
    <property type="protein sequence ID" value="GFD60222.1"/>
    <property type="molecule type" value="Genomic_DNA"/>
</dbReference>
<evidence type="ECO:0000313" key="2">
    <source>
        <dbReference type="EMBL" id="GFD60222.1"/>
    </source>
</evidence>
<dbReference type="AlphaFoldDB" id="A0A699XJN5"/>
<organism evidence="2">
    <name type="scientific">Tanacetum cinerariifolium</name>
    <name type="common">Dalmatian daisy</name>
    <name type="synonym">Chrysanthemum cinerariifolium</name>
    <dbReference type="NCBI Taxonomy" id="118510"/>
    <lineage>
        <taxon>Eukaryota</taxon>
        <taxon>Viridiplantae</taxon>
        <taxon>Streptophyta</taxon>
        <taxon>Embryophyta</taxon>
        <taxon>Tracheophyta</taxon>
        <taxon>Spermatophyta</taxon>
        <taxon>Magnoliopsida</taxon>
        <taxon>eudicotyledons</taxon>
        <taxon>Gunneridae</taxon>
        <taxon>Pentapetalae</taxon>
        <taxon>asterids</taxon>
        <taxon>campanulids</taxon>
        <taxon>Asterales</taxon>
        <taxon>Asteraceae</taxon>
        <taxon>Asteroideae</taxon>
        <taxon>Anthemideae</taxon>
        <taxon>Anthemidinae</taxon>
        <taxon>Tanacetum</taxon>
    </lineage>
</organism>
<evidence type="ECO:0000256" key="1">
    <source>
        <dbReference type="SAM" id="MobiDB-lite"/>
    </source>
</evidence>
<name>A0A699XJN5_TANCI</name>
<gene>
    <name evidence="2" type="ORF">Tci_932191</name>
</gene>
<feature type="region of interest" description="Disordered" evidence="1">
    <location>
        <begin position="1"/>
        <end position="39"/>
    </location>
</feature>
<feature type="non-terminal residue" evidence="2">
    <location>
        <position position="59"/>
    </location>
</feature>
<feature type="compositionally biased region" description="Low complexity" evidence="1">
    <location>
        <begin position="1"/>
        <end position="29"/>
    </location>
</feature>
<comment type="caution">
    <text evidence="2">The sequence shown here is derived from an EMBL/GenBank/DDBJ whole genome shotgun (WGS) entry which is preliminary data.</text>
</comment>
<protein>
    <submittedName>
        <fullName evidence="2">Uncharacterized protein</fullName>
    </submittedName>
</protein>
<accession>A0A699XJN5</accession>
<reference evidence="2" key="1">
    <citation type="journal article" date="2019" name="Sci. Rep.">
        <title>Draft genome of Tanacetum cinerariifolium, the natural source of mosquito coil.</title>
        <authorList>
            <person name="Yamashiro T."/>
            <person name="Shiraishi A."/>
            <person name="Satake H."/>
            <person name="Nakayama K."/>
        </authorList>
    </citation>
    <scope>NUCLEOTIDE SEQUENCE</scope>
</reference>
<proteinExistence type="predicted"/>
<sequence length="59" mass="6123">MVSSGLKLESLSGEVRRSSAARAPAVSPRRTCHQGDSGARATPIAIGIGQIHWIAKGIL</sequence>